<dbReference type="EMBL" id="SLZR01000013">
    <property type="protein sequence ID" value="TCS38984.1"/>
    <property type="molecule type" value="Genomic_DNA"/>
</dbReference>
<protein>
    <submittedName>
        <fullName evidence="1">Uncharacterized protein</fullName>
    </submittedName>
</protein>
<organism evidence="1 2">
    <name type="scientific">Reinekea marinisedimentorum</name>
    <dbReference type="NCBI Taxonomy" id="230495"/>
    <lineage>
        <taxon>Bacteria</taxon>
        <taxon>Pseudomonadati</taxon>
        <taxon>Pseudomonadota</taxon>
        <taxon>Gammaproteobacteria</taxon>
        <taxon>Oceanospirillales</taxon>
        <taxon>Saccharospirillaceae</taxon>
        <taxon>Reinekea</taxon>
    </lineage>
</organism>
<proteinExistence type="predicted"/>
<gene>
    <name evidence="1" type="ORF">BCF53_11330</name>
</gene>
<dbReference type="OrthoDB" id="1488594at2"/>
<evidence type="ECO:0000313" key="1">
    <source>
        <dbReference type="EMBL" id="TCS38984.1"/>
    </source>
</evidence>
<reference evidence="1 2" key="1">
    <citation type="submission" date="2019-03" db="EMBL/GenBank/DDBJ databases">
        <title>Genomic Encyclopedia of Archaeal and Bacterial Type Strains, Phase II (KMG-II): from individual species to whole genera.</title>
        <authorList>
            <person name="Goeker M."/>
        </authorList>
    </citation>
    <scope>NUCLEOTIDE SEQUENCE [LARGE SCALE GENOMIC DNA]</scope>
    <source>
        <strain evidence="1 2">DSM 15388</strain>
    </source>
</reference>
<accession>A0A4R3I1A9</accession>
<name>A0A4R3I1A9_9GAMM</name>
<comment type="caution">
    <text evidence="1">The sequence shown here is derived from an EMBL/GenBank/DDBJ whole genome shotgun (WGS) entry which is preliminary data.</text>
</comment>
<evidence type="ECO:0000313" key="2">
    <source>
        <dbReference type="Proteomes" id="UP000295793"/>
    </source>
</evidence>
<dbReference type="AlphaFoldDB" id="A0A4R3I1A9"/>
<sequence length="804" mass="90267">MNKKFIASLLAFSTVPLTGFTDVVFNEKLYGYIYWENGLPITDLARRPDSWANPDMAADPNLIIQTGYYNLRFDADDVDLSGFDAAEGSDYMSALTEDVTEFSDGSILLKAYKDGVAYTARTGVVENDDSDLEVHLIENGQFLQRFDHTGLVFTDSDGNELGSSGYFEVTAWPDRVVFTLDFSDDADVERTTIQVKSPEGTAHLKDSYLNKINLAIKPQDDEKLSTLTASRYITEAYEADTSDELDVTFDSDLYAFYIELDPDKISYSTDDTAVDRYDEYVIEVTNPTDTEANIPLVFAQATIPTITGTVMLLADYDDGRPTGLPVQISKNWHKSDDYVHKHEGSWLRGSSMVTLEANSSKKFKLRVIYGYWDQVGAVSHAQLSLIGYGNTHWKWDESAVGAWGESMTYDPNQAIAAAFIADVRPTWTTPTSSSYTDHGWTGNYGGGDFLKYFDENGDYRWGKKIKTAYRWTGPNMTEVLYSGYSDDDKLRFTYTTQQVRSNDYHRRFHSYKYEILEDIEPTRFVYHQMAADYYTGPDFDYFYRGNGSYLYNSVQADHGGNDYTGDSYYFHKRWLAIDDTETSSGDDSANRGIISLASTLNDTTKVPYLHTYGRTWGSDKTLFDLSGESTSESYKAGDVIEGKLEFIMPAESSSEYWGDDDDFADRLAAYENSWDAIQDEHIYNNMSISVSKGTLQQSYPVVINAADATVLAKFTIPADSGVGHIPVVIQNASAGLALRAQYKMEDSDSWQWAAENSSNINTNALYQGYYNGDGTMDYVFNIIRPSGTLSKAMTVRVFSTGDNN</sequence>
<dbReference type="Proteomes" id="UP000295793">
    <property type="component" value="Unassembled WGS sequence"/>
</dbReference>
<keyword evidence="2" id="KW-1185">Reference proteome</keyword>
<dbReference type="RefSeq" id="WP_132702446.1">
    <property type="nucleotide sequence ID" value="NZ_SLZR01000013.1"/>
</dbReference>